<dbReference type="Proteomes" id="UP000054058">
    <property type="component" value="Unassembled WGS sequence"/>
</dbReference>
<accession>X7E1N0</accession>
<dbReference type="InterPro" id="IPR039262">
    <property type="entry name" value="DTWD2/TAPT"/>
</dbReference>
<dbReference type="PANTHER" id="PTHR21392">
    <property type="entry name" value="TRNA-URIDINE AMINOCARBOXYPROPYLTRANSFERASE 2"/>
    <property type="match status" value="1"/>
</dbReference>
<dbReference type="AlphaFoldDB" id="X7E1N0"/>
<dbReference type="InterPro" id="IPR005636">
    <property type="entry name" value="DTW"/>
</dbReference>
<protein>
    <recommendedName>
        <fullName evidence="1">tRNA-uridine aminocarboxypropyltransferase</fullName>
        <ecNumber evidence="1">2.5.1.25</ecNumber>
    </recommendedName>
</protein>
<dbReference type="OrthoDB" id="268835at2"/>
<dbReference type="RefSeq" id="WP_036163262.1">
    <property type="nucleotide sequence ID" value="NZ_JAMB01000013.1"/>
</dbReference>
<comment type="similarity">
    <text evidence="5">Belongs to the TDD superfamily. DTWD2 family.</text>
</comment>
<reference evidence="7 8" key="1">
    <citation type="submission" date="2014-01" db="EMBL/GenBank/DDBJ databases">
        <title>Marinomonas ushuaiensis DSM 15871 Genome Sequencing.</title>
        <authorList>
            <person name="Lai Q."/>
            <person name="Shao Z.S."/>
        </authorList>
    </citation>
    <scope>NUCLEOTIDE SEQUENCE [LARGE SCALE GENOMIC DNA]</scope>
    <source>
        <strain evidence="7 8">DSM 15871</strain>
    </source>
</reference>
<evidence type="ECO:0000313" key="8">
    <source>
        <dbReference type="Proteomes" id="UP000054058"/>
    </source>
</evidence>
<name>X7E1N0_9GAMM</name>
<comment type="caution">
    <text evidence="7">The sequence shown here is derived from an EMBL/GenBank/DDBJ whole genome shotgun (WGS) entry which is preliminary data.</text>
</comment>
<dbReference type="Pfam" id="PF03942">
    <property type="entry name" value="DTW"/>
    <property type="match status" value="1"/>
</dbReference>
<sequence length="204" mass="23545">MKVEKRARCDDCCFLAEQCVCQWVPKLKTALKMLVLQDPKEAKHAKNTVSLLCLGLPSVQCVSIDDRSQLEGVLSQLDQNKWRLVFPINDAIPIESMNRMAASQMEGVILLDATWRKAKKMYLTESLLQRFDAITFLHPPVGRYAIRKSPNDLSVSTLEACAYAIEQITLENMQPLRDFMNEAQEWQWRKQPLKHRHVECKSRL</sequence>
<dbReference type="GO" id="GO:0016432">
    <property type="term" value="F:tRNA-uridine aminocarboxypropyltransferase activity"/>
    <property type="evidence" value="ECO:0007669"/>
    <property type="project" value="UniProtKB-EC"/>
</dbReference>
<feature type="domain" description="DTW" evidence="6">
    <location>
        <begin position="5"/>
        <end position="192"/>
    </location>
</feature>
<keyword evidence="8" id="KW-1185">Reference proteome</keyword>
<dbReference type="GO" id="GO:0008033">
    <property type="term" value="P:tRNA processing"/>
    <property type="evidence" value="ECO:0007669"/>
    <property type="project" value="UniProtKB-KW"/>
</dbReference>
<evidence type="ECO:0000256" key="2">
    <source>
        <dbReference type="ARBA" id="ARBA00022679"/>
    </source>
</evidence>
<dbReference type="STRING" id="1122207.MUS1_05245"/>
<organism evidence="7 8">
    <name type="scientific">Marinomonas ushuaiensis DSM 15871</name>
    <dbReference type="NCBI Taxonomy" id="1122207"/>
    <lineage>
        <taxon>Bacteria</taxon>
        <taxon>Pseudomonadati</taxon>
        <taxon>Pseudomonadota</taxon>
        <taxon>Gammaproteobacteria</taxon>
        <taxon>Oceanospirillales</taxon>
        <taxon>Oceanospirillaceae</taxon>
        <taxon>Marinomonas</taxon>
    </lineage>
</organism>
<keyword evidence="2" id="KW-0808">Transferase</keyword>
<evidence type="ECO:0000256" key="3">
    <source>
        <dbReference type="ARBA" id="ARBA00022691"/>
    </source>
</evidence>
<dbReference type="PATRIC" id="fig|1122207.3.peg.2663"/>
<dbReference type="SMART" id="SM01144">
    <property type="entry name" value="DTW"/>
    <property type="match status" value="1"/>
</dbReference>
<evidence type="ECO:0000256" key="1">
    <source>
        <dbReference type="ARBA" id="ARBA00012386"/>
    </source>
</evidence>
<evidence type="ECO:0000256" key="5">
    <source>
        <dbReference type="ARBA" id="ARBA00034489"/>
    </source>
</evidence>
<dbReference type="PANTHER" id="PTHR21392:SF0">
    <property type="entry name" value="TRNA-URIDINE AMINOCARBOXYPROPYLTRANSFERASE 2"/>
    <property type="match status" value="1"/>
</dbReference>
<dbReference type="EC" id="2.5.1.25" evidence="1"/>
<evidence type="ECO:0000256" key="4">
    <source>
        <dbReference type="ARBA" id="ARBA00022694"/>
    </source>
</evidence>
<keyword evidence="4" id="KW-0819">tRNA processing</keyword>
<evidence type="ECO:0000313" key="7">
    <source>
        <dbReference type="EMBL" id="ETX09867.1"/>
    </source>
</evidence>
<keyword evidence="3" id="KW-0949">S-adenosyl-L-methionine</keyword>
<gene>
    <name evidence="7" type="ORF">MUS1_05245</name>
</gene>
<dbReference type="EMBL" id="JAMB01000013">
    <property type="protein sequence ID" value="ETX09867.1"/>
    <property type="molecule type" value="Genomic_DNA"/>
</dbReference>
<proteinExistence type="inferred from homology"/>
<evidence type="ECO:0000259" key="6">
    <source>
        <dbReference type="SMART" id="SM01144"/>
    </source>
</evidence>
<dbReference type="eggNOG" id="COG3148">
    <property type="taxonomic scope" value="Bacteria"/>
</dbReference>